<accession>A0AA48HY46</accession>
<dbReference type="EMBL" id="AP027924">
    <property type="protein sequence ID" value="BED91851.1"/>
    <property type="molecule type" value="Genomic_DNA"/>
</dbReference>
<organism evidence="2">
    <name type="scientific">Candidatus Improbicoccus pseudotrichonymphae</name>
    <dbReference type="NCBI Taxonomy" id="3033792"/>
    <lineage>
        <taxon>Bacteria</taxon>
        <taxon>Bacillati</taxon>
        <taxon>Bacillota</taxon>
        <taxon>Clostridia</taxon>
        <taxon>Candidatus Improbicoccus</taxon>
    </lineage>
</organism>
<proteinExistence type="predicted"/>
<reference evidence="2" key="1">
    <citation type="journal article" date="2023" name="ISME J.">
        <title>Emergence of putative energy parasites within Clostridia revealed by genome analysis of a novel endosymbiotic clade.</title>
        <authorList>
            <person name="Takahashi K."/>
            <person name="Kuwahara H."/>
            <person name="Horikawa Y."/>
            <person name="Izawa K."/>
            <person name="Kato D."/>
            <person name="Inagaki T."/>
            <person name="Yuki M."/>
            <person name="Ohkuma M."/>
            <person name="Hongoh Y."/>
        </authorList>
    </citation>
    <scope>NUCLEOTIDE SEQUENCE</scope>
    <source>
        <strain evidence="2">CfP3-15</strain>
    </source>
</reference>
<feature type="transmembrane region" description="Helical" evidence="1">
    <location>
        <begin position="29"/>
        <end position="53"/>
    </location>
</feature>
<gene>
    <name evidence="2" type="ORF">CfP315_0384</name>
</gene>
<keyword evidence="1" id="KW-1133">Transmembrane helix</keyword>
<keyword evidence="1" id="KW-0812">Transmembrane</keyword>
<dbReference type="KEGG" id="ips:CfP315_0384"/>
<sequence>MILGNKEIFRKTSLERISSPEKLNEYIKIINPFFVIVLSVIFFVISIIGFWFFTSSIPKYMDIKGIVEISENYSGEKFEEKKVYSYVSLYTSKQLKVGNKVSVYLEYVPKKESGYINGEIISIGEEIITSPYIYKKFENPNIVESILPKNENFVEIVIKLDGWSNKKSESIKIINGTLCDISVIVSNRKIYEVIGI</sequence>
<dbReference type="Proteomes" id="UP001337580">
    <property type="component" value="Chromosome"/>
</dbReference>
<name>A0AA48HY46_9FIRM</name>
<keyword evidence="1" id="KW-0472">Membrane</keyword>
<evidence type="ECO:0000256" key="1">
    <source>
        <dbReference type="SAM" id="Phobius"/>
    </source>
</evidence>
<dbReference type="AlphaFoldDB" id="A0AA48HY46"/>
<protein>
    <recommendedName>
        <fullName evidence="3">HlyD family secretion protein</fullName>
    </recommendedName>
</protein>
<evidence type="ECO:0000313" key="2">
    <source>
        <dbReference type="EMBL" id="BED91851.1"/>
    </source>
</evidence>
<evidence type="ECO:0008006" key="3">
    <source>
        <dbReference type="Google" id="ProtNLM"/>
    </source>
</evidence>